<evidence type="ECO:0000313" key="2">
    <source>
        <dbReference type="Proteomes" id="UP001152795"/>
    </source>
</evidence>
<gene>
    <name evidence="1" type="ORF">PACLA_8A084107</name>
</gene>
<comment type="caution">
    <text evidence="1">The sequence shown here is derived from an EMBL/GenBank/DDBJ whole genome shotgun (WGS) entry which is preliminary data.</text>
</comment>
<keyword evidence="2" id="KW-1185">Reference proteome</keyword>
<dbReference type="InterPro" id="IPR011029">
    <property type="entry name" value="DEATH-like_dom_sf"/>
</dbReference>
<dbReference type="Proteomes" id="UP001152795">
    <property type="component" value="Unassembled WGS sequence"/>
</dbReference>
<sequence>MQFSKPRPKITSSVSLPCKLNETTGKTSRSFNGLAGRRIASSSNIPTGMHLLKDLPSSIKNQAADILDDPAKGQWWRKIAIHYRIREVEVNDLAFGASRHISGSETKALFQKLSVKHPDLTVLSLVDFLLSEHASHDILNLFRPYTYKGI</sequence>
<organism evidence="1 2">
    <name type="scientific">Paramuricea clavata</name>
    <name type="common">Red gorgonian</name>
    <name type="synonym">Violescent sea-whip</name>
    <dbReference type="NCBI Taxonomy" id="317549"/>
    <lineage>
        <taxon>Eukaryota</taxon>
        <taxon>Metazoa</taxon>
        <taxon>Cnidaria</taxon>
        <taxon>Anthozoa</taxon>
        <taxon>Octocorallia</taxon>
        <taxon>Malacalcyonacea</taxon>
        <taxon>Plexauridae</taxon>
        <taxon>Paramuricea</taxon>
    </lineage>
</organism>
<evidence type="ECO:0000313" key="1">
    <source>
        <dbReference type="EMBL" id="CAB4039367.1"/>
    </source>
</evidence>
<protein>
    <submittedName>
        <fullName evidence="1">Uncharacterized protein</fullName>
    </submittedName>
</protein>
<accession>A0A6S7K4J8</accession>
<dbReference type="AlphaFoldDB" id="A0A6S7K4J8"/>
<dbReference type="SUPFAM" id="SSF47986">
    <property type="entry name" value="DEATH domain"/>
    <property type="match status" value="1"/>
</dbReference>
<reference evidence="1" key="1">
    <citation type="submission" date="2020-04" db="EMBL/GenBank/DDBJ databases">
        <authorList>
            <person name="Alioto T."/>
            <person name="Alioto T."/>
            <person name="Gomez Garrido J."/>
        </authorList>
    </citation>
    <scope>NUCLEOTIDE SEQUENCE</scope>
    <source>
        <strain evidence="1">A484AB</strain>
    </source>
</reference>
<dbReference type="Gene3D" id="1.10.533.10">
    <property type="entry name" value="Death Domain, Fas"/>
    <property type="match status" value="1"/>
</dbReference>
<proteinExistence type="predicted"/>
<name>A0A6S7K4J8_PARCT</name>
<dbReference type="EMBL" id="CACRXK020025289">
    <property type="protein sequence ID" value="CAB4039367.1"/>
    <property type="molecule type" value="Genomic_DNA"/>
</dbReference>